<organism evidence="3 4">
    <name type="scientific">Brevundimonas olei</name>
    <dbReference type="NCBI Taxonomy" id="657642"/>
    <lineage>
        <taxon>Bacteria</taxon>
        <taxon>Pseudomonadati</taxon>
        <taxon>Pseudomonadota</taxon>
        <taxon>Alphaproteobacteria</taxon>
        <taxon>Caulobacterales</taxon>
        <taxon>Caulobacteraceae</taxon>
        <taxon>Brevundimonas</taxon>
    </lineage>
</organism>
<feature type="domain" description="Helicase ATP-binding" evidence="1">
    <location>
        <begin position="17"/>
        <end position="158"/>
    </location>
</feature>
<evidence type="ECO:0000259" key="1">
    <source>
        <dbReference type="PROSITE" id="PS51192"/>
    </source>
</evidence>
<reference evidence="3 4" key="1">
    <citation type="submission" date="2024-02" db="EMBL/GenBank/DDBJ databases">
        <title>Distribution and functional of Brevundimonas-related endobacteria within Verticillium dahliae.</title>
        <authorList>
            <person name="Zeng H."/>
        </authorList>
    </citation>
    <scope>NUCLEOTIDE SEQUENCE [LARGE SCALE GENOMIC DNA]</scope>
    <source>
        <strain evidence="3 4">TRM 44200</strain>
    </source>
</reference>
<dbReference type="PROSITE" id="PS51194">
    <property type="entry name" value="HELICASE_CTER"/>
    <property type="match status" value="1"/>
</dbReference>
<dbReference type="Pfam" id="PF00271">
    <property type="entry name" value="Helicase_C"/>
    <property type="match status" value="1"/>
</dbReference>
<sequence length="542" mass="59587">MTSLRTYQQNAVESVLDYWRTGGGNPLVDMATGLGKSVTIGSLTRDLLTTYPDMRALMLVHVKELVAQNAQALLRLWPQAPVGIYSAGLGRRDVSQRIIFASIQSVYRRAAELGPFDLVLIDEAHLVPSAGEGMYRALLDKLREMRPDLRVCGFTATPFRMDSGRLDAGDARLFDEIVYSYGIAKGIDDGWLSPLISKRGATEIDVSGVAKRGGEFVSGALEAAADNDAITQAAVSEIIEYGQTRRSWLVFCAGVKHAHHVRDEFWRQGVSCEVISGDTDAADRARFIDDFRAGRLRCLTNCNVLTTGFDAPATDLIALLRPTLSPGLYVQMMGRGTRLADSKTDCLVLDFTGTARRLGPVDTITVDRRPGKKGAPDAAKVTDLRAKECPTCKTLAALNARTCAVCGHEWSMDSIRHEAEADDVAILSRDLKNRPPEEIAVVTWAAKRHQKQGSPDSVRVSYSAGLMSYPEWVLFEHRGPGRFRAEKWWRAHGGAEPVPECVADALVRWAELTPPAFISIRKNGKWHDIVARRHSADQEQAA</sequence>
<dbReference type="Proteomes" id="UP001363460">
    <property type="component" value="Chromosome"/>
</dbReference>
<keyword evidence="3" id="KW-0378">Hydrolase</keyword>
<gene>
    <name evidence="3" type="ORF">V8J38_11305</name>
</gene>
<proteinExistence type="predicted"/>
<name>A0ABZ2IDZ2_9CAUL</name>
<dbReference type="Gene3D" id="3.40.50.300">
    <property type="entry name" value="P-loop containing nucleotide triphosphate hydrolases"/>
    <property type="match status" value="2"/>
</dbReference>
<keyword evidence="3" id="KW-0067">ATP-binding</keyword>
<dbReference type="InterPro" id="IPR027417">
    <property type="entry name" value="P-loop_NTPase"/>
</dbReference>
<dbReference type="SUPFAM" id="SSF52540">
    <property type="entry name" value="P-loop containing nucleoside triphosphate hydrolases"/>
    <property type="match status" value="1"/>
</dbReference>
<keyword evidence="3" id="KW-0547">Nucleotide-binding</keyword>
<keyword evidence="3" id="KW-0347">Helicase</keyword>
<evidence type="ECO:0000259" key="2">
    <source>
        <dbReference type="PROSITE" id="PS51194"/>
    </source>
</evidence>
<dbReference type="RefSeq" id="WP_338575769.1">
    <property type="nucleotide sequence ID" value="NZ_CP146369.1"/>
</dbReference>
<keyword evidence="4" id="KW-1185">Reference proteome</keyword>
<dbReference type="PROSITE" id="PS51192">
    <property type="entry name" value="HELICASE_ATP_BIND_1"/>
    <property type="match status" value="1"/>
</dbReference>
<dbReference type="SMART" id="SM00490">
    <property type="entry name" value="HELICc"/>
    <property type="match status" value="1"/>
</dbReference>
<dbReference type="GO" id="GO:0004386">
    <property type="term" value="F:helicase activity"/>
    <property type="evidence" value="ECO:0007669"/>
    <property type="project" value="UniProtKB-KW"/>
</dbReference>
<evidence type="ECO:0000313" key="3">
    <source>
        <dbReference type="EMBL" id="WWT53841.1"/>
    </source>
</evidence>
<dbReference type="SMART" id="SM00487">
    <property type="entry name" value="DEXDc"/>
    <property type="match status" value="1"/>
</dbReference>
<evidence type="ECO:0000313" key="4">
    <source>
        <dbReference type="Proteomes" id="UP001363460"/>
    </source>
</evidence>
<accession>A0ABZ2IDZ2</accession>
<dbReference type="EMBL" id="CP146369">
    <property type="protein sequence ID" value="WWT53841.1"/>
    <property type="molecule type" value="Genomic_DNA"/>
</dbReference>
<dbReference type="PANTHER" id="PTHR47396">
    <property type="entry name" value="TYPE I RESTRICTION ENZYME ECOKI R PROTEIN"/>
    <property type="match status" value="1"/>
</dbReference>
<dbReference type="InterPro" id="IPR014001">
    <property type="entry name" value="Helicase_ATP-bd"/>
</dbReference>
<feature type="domain" description="Helicase C-terminal" evidence="2">
    <location>
        <begin position="234"/>
        <end position="377"/>
    </location>
</feature>
<dbReference type="InterPro" id="IPR006935">
    <property type="entry name" value="Helicase/UvrB_N"/>
</dbReference>
<protein>
    <submittedName>
        <fullName evidence="3">DEAD/DEAH box helicase family protein</fullName>
    </submittedName>
</protein>
<dbReference type="InterPro" id="IPR001650">
    <property type="entry name" value="Helicase_C-like"/>
</dbReference>
<dbReference type="PANTHER" id="PTHR47396:SF1">
    <property type="entry name" value="ATP-DEPENDENT HELICASE IRC3-RELATED"/>
    <property type="match status" value="1"/>
</dbReference>
<dbReference type="InterPro" id="IPR050742">
    <property type="entry name" value="Helicase_Restrict-Modif_Enz"/>
</dbReference>
<dbReference type="Pfam" id="PF04851">
    <property type="entry name" value="ResIII"/>
    <property type="match status" value="1"/>
</dbReference>